<organism evidence="3">
    <name type="scientific">Anopheles coluzzii</name>
    <name type="common">African malaria mosquito</name>
    <dbReference type="NCBI Taxonomy" id="1518534"/>
    <lineage>
        <taxon>Eukaryota</taxon>
        <taxon>Metazoa</taxon>
        <taxon>Ecdysozoa</taxon>
        <taxon>Arthropoda</taxon>
        <taxon>Hexapoda</taxon>
        <taxon>Insecta</taxon>
        <taxon>Pterygota</taxon>
        <taxon>Neoptera</taxon>
        <taxon>Endopterygota</taxon>
        <taxon>Diptera</taxon>
        <taxon>Nematocera</taxon>
        <taxon>Culicoidea</taxon>
        <taxon>Culicidae</taxon>
        <taxon>Anophelinae</taxon>
        <taxon>Anopheles</taxon>
    </lineage>
</organism>
<evidence type="ECO:0000256" key="1">
    <source>
        <dbReference type="SAM" id="MobiDB-lite"/>
    </source>
</evidence>
<keyword evidence="2" id="KW-1133">Transmembrane helix</keyword>
<dbReference type="AlphaFoldDB" id="A0A8W7PPZ0"/>
<feature type="transmembrane region" description="Helical" evidence="2">
    <location>
        <begin position="6"/>
        <end position="25"/>
    </location>
</feature>
<sequence length="171" mass="18302">MDGAVVVVVVGTVGCSSAFGLLLIGSPWMARYSAQNTPPPSQNFRGARASSSTRRSSSMRIDLPIRRPMLKRRTAVPPRTTTITSVWQVRLSSSVENSHGGNVYSTPVASVSLFKSEITPAASFCFRLRSGRVCTLASSDDDTAGFEPGSPRKMACDDEVEILFCTSSSFG</sequence>
<proteinExistence type="predicted"/>
<reference evidence="3" key="1">
    <citation type="submission" date="2022-08" db="UniProtKB">
        <authorList>
            <consortium name="EnsemblMetazoa"/>
        </authorList>
    </citation>
    <scope>IDENTIFICATION</scope>
</reference>
<dbReference type="EnsemblMetazoa" id="ACOM035158-RA">
    <property type="protein sequence ID" value="ACOM035158-PA.1"/>
    <property type="gene ID" value="ACOM035158"/>
</dbReference>
<evidence type="ECO:0000313" key="3">
    <source>
        <dbReference type="EnsemblMetazoa" id="ACOM035158-PA.1"/>
    </source>
</evidence>
<feature type="region of interest" description="Disordered" evidence="1">
    <location>
        <begin position="35"/>
        <end position="58"/>
    </location>
</feature>
<feature type="compositionally biased region" description="Low complexity" evidence="1">
    <location>
        <begin position="45"/>
        <end position="58"/>
    </location>
</feature>
<accession>A0A8W7PPZ0</accession>
<evidence type="ECO:0000256" key="2">
    <source>
        <dbReference type="SAM" id="Phobius"/>
    </source>
</evidence>
<dbReference type="Proteomes" id="UP000075882">
    <property type="component" value="Unassembled WGS sequence"/>
</dbReference>
<protein>
    <submittedName>
        <fullName evidence="3">Uncharacterized protein</fullName>
    </submittedName>
</protein>
<name>A0A8W7PPZ0_ANOCL</name>
<keyword evidence="2" id="KW-0472">Membrane</keyword>
<keyword evidence="2" id="KW-0812">Transmembrane</keyword>